<evidence type="ECO:0000313" key="3">
    <source>
        <dbReference type="EMBL" id="CAG8569401.1"/>
    </source>
</evidence>
<dbReference type="GO" id="GO:0005737">
    <property type="term" value="C:cytoplasm"/>
    <property type="evidence" value="ECO:0007669"/>
    <property type="project" value="TreeGrafter"/>
</dbReference>
<feature type="region of interest" description="Disordered" evidence="1">
    <location>
        <begin position="13"/>
        <end position="126"/>
    </location>
</feature>
<feature type="compositionally biased region" description="Low complexity" evidence="1">
    <location>
        <begin position="775"/>
        <end position="784"/>
    </location>
</feature>
<accession>A0A9N9FXB5</accession>
<feature type="compositionally biased region" description="Basic and acidic residues" evidence="1">
    <location>
        <begin position="340"/>
        <end position="350"/>
    </location>
</feature>
<dbReference type="GO" id="GO:0090222">
    <property type="term" value="P:centrosome-templated microtubule nucleation"/>
    <property type="evidence" value="ECO:0007669"/>
    <property type="project" value="InterPro"/>
</dbReference>
<feature type="region of interest" description="Disordered" evidence="1">
    <location>
        <begin position="743"/>
        <end position="784"/>
    </location>
</feature>
<feature type="compositionally biased region" description="Low complexity" evidence="1">
    <location>
        <begin position="611"/>
        <end position="622"/>
    </location>
</feature>
<dbReference type="Proteomes" id="UP000789508">
    <property type="component" value="Unassembled WGS sequence"/>
</dbReference>
<feature type="compositionally biased region" description="Basic and acidic residues" evidence="1">
    <location>
        <begin position="555"/>
        <end position="564"/>
    </location>
</feature>
<feature type="region of interest" description="Disordered" evidence="1">
    <location>
        <begin position="503"/>
        <end position="667"/>
    </location>
</feature>
<feature type="compositionally biased region" description="Low complexity" evidence="1">
    <location>
        <begin position="73"/>
        <end position="98"/>
    </location>
</feature>
<keyword evidence="4" id="KW-1185">Reference proteome</keyword>
<dbReference type="GO" id="GO:0090307">
    <property type="term" value="P:mitotic spindle assembly"/>
    <property type="evidence" value="ECO:0007669"/>
    <property type="project" value="TreeGrafter"/>
</dbReference>
<feature type="compositionally biased region" description="Basic and acidic residues" evidence="1">
    <location>
        <begin position="43"/>
        <end position="54"/>
    </location>
</feature>
<protein>
    <submittedName>
        <fullName evidence="3">11896_t:CDS:1</fullName>
    </submittedName>
</protein>
<feature type="region of interest" description="Disordered" evidence="1">
    <location>
        <begin position="812"/>
        <end position="838"/>
    </location>
</feature>
<dbReference type="PANTHER" id="PTHR16029:SF11">
    <property type="entry name" value="CENTROSOMAL PROTEIN OF 192 KDA"/>
    <property type="match status" value="1"/>
</dbReference>
<evidence type="ECO:0000313" key="4">
    <source>
        <dbReference type="Proteomes" id="UP000789508"/>
    </source>
</evidence>
<evidence type="ECO:0000256" key="1">
    <source>
        <dbReference type="SAM" id="MobiDB-lite"/>
    </source>
</evidence>
<dbReference type="InterPro" id="IPR039103">
    <property type="entry name" value="Spd-2/CEP192"/>
</dbReference>
<sequence>MESLLTLINEVVDRPPSLTTPNTHPPPLPPPSILSPNNNSFEINKDGHEIFDSEGRDDDNAISPLKRNLDIYNSNNKKQDNSNTNNNLNNSDNLTIDDSSGEEKEHNSKNLETLSQETSNSPSTPSFLKSATISVAIGNLSAIPEQTELMTTVVDASSSVVDDNSMSSSSLDSLESNNNNNRELAASKQEGMRVFEEVKEDVIKSRRTPIETEQAYEYSNILPQSSSPSFATIHSDESILGEHYPAIKETPSVSVSPAPLLMAGDRYPPMTPLRSIKDFTRAGILTSREVRYPSPGTFFAGKSGPLGDISGRLSPSKRPRFFSPNSNRNERWPTPTIDTTRTERSGRKTMEGWPTSPRRMQLASPRFKSLTDLVEETSENPEQIEISEKRPESLELPIQLSQENKVISSSSIEENDAIIRGLDENNKKINYEEIREEKIPADPEDDKEKEKQDIPGKLLIKSSFSEIIRSKDSEIPLNTSKNFQSNERHISGLFNMPPLVENSEDIEEEEECDSTPTPSPIIKPSDTTASLDIGRIKTRTSAINLFPSRDPQTNESKKFSDNKFFRSIQTRRTDRKNVPKKLMIISEDEDEEESKTSDNAQTFNNDRRSSPKSAPLPSSSTPNISFPITPATTKTIWRWPKRPFSPAREKCKEQSPNDSNDDPSMHIGKVGNLWAKKTLGQLREYHKRHSPSIWGKGFGSPSSSSPLKESFSSVLQISPVSDVEATKSPMTPNLLVADQLETIDEEDDEEIGVWSSEEVDLTDSGKEDKKPNPPSSSSIPISPSSIIEEITEPQGMKVSPEHLTVVGGTAVYRENSPSSSSASLQLRTNPQNSSLGKHNAKPLFETTFTISNITDKPLRYEILWPAFRFDVSPAYGIVQAKGVTVVKISVMMKHMNAGSKRDELKDSKKLMGMLKGATRIDNEKPLMGHTRILVLCENGERREILVDIVQAKKKSKELEPVKGTKNVKDGGNTGINRNFIRRTVGDFRPTSRSTSPDNKKVHSNRSKPLSSTNRISRPSTPDYKLADRPIISRSRTPEESKQLPQRKNLIYLGIPGNVSCPDTTIRETANGVFRIHNPTNKHISWHLTTATNPFLKRSDSSSQQKITDEVFLIMKTHGFLRPGQSERVDVSFHPLFVGTYVQNFMLEESMNSEAAGGLGGVSLRMQGEGKPDTSSSTPNERRRRGVDFVVSEKEIQIPPTRVGRRRSIGIKIENPSPQLIRIRCKCEVVSGAIGTSVLSIPLSSVLIKPKAFVLLPVRFQPKESGEIKGVVKLQAIGKTERKVDIIADGVVDTGPSIELSP</sequence>
<dbReference type="GO" id="GO:0005814">
    <property type="term" value="C:centriole"/>
    <property type="evidence" value="ECO:0007669"/>
    <property type="project" value="TreeGrafter"/>
</dbReference>
<feature type="region of interest" description="Disordered" evidence="1">
    <location>
        <begin position="311"/>
        <end position="359"/>
    </location>
</feature>
<comment type="caution">
    <text evidence="3">The sequence shown here is derived from an EMBL/GenBank/DDBJ whole genome shotgun (WGS) entry which is preliminary data.</text>
</comment>
<feature type="compositionally biased region" description="Low complexity" evidence="1">
    <location>
        <begin position="514"/>
        <end position="528"/>
    </location>
</feature>
<dbReference type="InterPro" id="IPR013783">
    <property type="entry name" value="Ig-like_fold"/>
</dbReference>
<organism evidence="3 4">
    <name type="scientific">Ambispora leptoticha</name>
    <dbReference type="NCBI Taxonomy" id="144679"/>
    <lineage>
        <taxon>Eukaryota</taxon>
        <taxon>Fungi</taxon>
        <taxon>Fungi incertae sedis</taxon>
        <taxon>Mucoromycota</taxon>
        <taxon>Glomeromycotina</taxon>
        <taxon>Glomeromycetes</taxon>
        <taxon>Archaeosporales</taxon>
        <taxon>Ambisporaceae</taxon>
        <taxon>Ambispora</taxon>
    </lineage>
</organism>
<name>A0A9N9FXB5_9GLOM</name>
<feature type="region of interest" description="Disordered" evidence="1">
    <location>
        <begin position="1157"/>
        <end position="1183"/>
    </location>
</feature>
<dbReference type="InterPro" id="IPR054087">
    <property type="entry name" value="Cep192-like_D7"/>
</dbReference>
<feature type="domain" description="Cep192-like" evidence="2">
    <location>
        <begin position="1057"/>
        <end position="1152"/>
    </location>
</feature>
<dbReference type="OrthoDB" id="2400153at2759"/>
<feature type="compositionally biased region" description="Pro residues" evidence="1">
    <location>
        <begin position="23"/>
        <end position="33"/>
    </location>
</feature>
<proteinExistence type="predicted"/>
<feature type="compositionally biased region" description="Acidic residues" evidence="1">
    <location>
        <begin position="743"/>
        <end position="761"/>
    </location>
</feature>
<feature type="compositionally biased region" description="Polar residues" evidence="1">
    <location>
        <begin position="623"/>
        <end position="635"/>
    </location>
</feature>
<dbReference type="PANTHER" id="PTHR16029">
    <property type="entry name" value="CENTROSOMAL PROTEIN OF 192 KDA"/>
    <property type="match status" value="1"/>
</dbReference>
<dbReference type="GO" id="GO:0019901">
    <property type="term" value="F:protein kinase binding"/>
    <property type="evidence" value="ECO:0007669"/>
    <property type="project" value="TreeGrafter"/>
</dbReference>
<feature type="compositionally biased region" description="Polar residues" evidence="1">
    <location>
        <begin position="824"/>
        <end position="836"/>
    </location>
</feature>
<feature type="compositionally biased region" description="Acidic residues" evidence="1">
    <location>
        <begin position="503"/>
        <end position="513"/>
    </location>
</feature>
<feature type="compositionally biased region" description="Polar residues" evidence="1">
    <location>
        <begin position="1006"/>
        <end position="1019"/>
    </location>
</feature>
<dbReference type="Gene3D" id="2.60.40.10">
    <property type="entry name" value="Immunoglobulins"/>
    <property type="match status" value="1"/>
</dbReference>
<feature type="compositionally biased region" description="Polar residues" evidence="1">
    <location>
        <begin position="110"/>
        <end position="126"/>
    </location>
</feature>
<dbReference type="EMBL" id="CAJVPS010002482">
    <property type="protein sequence ID" value="CAG8569401.1"/>
    <property type="molecule type" value="Genomic_DNA"/>
</dbReference>
<gene>
    <name evidence="3" type="ORF">ALEPTO_LOCUS6739</name>
</gene>
<feature type="region of interest" description="Disordered" evidence="1">
    <location>
        <begin position="960"/>
        <end position="1043"/>
    </location>
</feature>
<evidence type="ECO:0000259" key="2">
    <source>
        <dbReference type="Pfam" id="PF22065"/>
    </source>
</evidence>
<dbReference type="Pfam" id="PF22065">
    <property type="entry name" value="Cep192_D7"/>
    <property type="match status" value="1"/>
</dbReference>
<reference evidence="3" key="1">
    <citation type="submission" date="2021-06" db="EMBL/GenBank/DDBJ databases">
        <authorList>
            <person name="Kallberg Y."/>
            <person name="Tangrot J."/>
            <person name="Rosling A."/>
        </authorList>
    </citation>
    <scope>NUCLEOTIDE SEQUENCE</scope>
    <source>
        <strain evidence="3">FL130A</strain>
    </source>
</reference>
<dbReference type="GO" id="GO:0071539">
    <property type="term" value="P:protein localization to centrosome"/>
    <property type="evidence" value="ECO:0007669"/>
    <property type="project" value="InterPro"/>
</dbReference>